<evidence type="ECO:0000313" key="3">
    <source>
        <dbReference type="Proteomes" id="UP001056035"/>
    </source>
</evidence>
<proteinExistence type="predicted"/>
<dbReference type="EMBL" id="CP098502">
    <property type="protein sequence ID" value="UTI63745.1"/>
    <property type="molecule type" value="Genomic_DNA"/>
</dbReference>
<keyword evidence="1" id="KW-0812">Transmembrane</keyword>
<keyword evidence="3" id="KW-1185">Reference proteome</keyword>
<protein>
    <submittedName>
        <fullName evidence="2">Uncharacterized protein</fullName>
    </submittedName>
</protein>
<sequence length="103" mass="11125">MTTRTDVPEQSAIGTASRHLPSSPLVTFLRWWLPAIVCLVGVALAAAGGFSDDSLEGASAVIGAGSSIWLMNFLWRMGVSGDDEREAEAAAREHFDRHGRWPE</sequence>
<name>A0ABY5DQK2_9ACTN</name>
<feature type="transmembrane region" description="Helical" evidence="1">
    <location>
        <begin position="31"/>
        <end position="51"/>
    </location>
</feature>
<evidence type="ECO:0000256" key="1">
    <source>
        <dbReference type="SAM" id="Phobius"/>
    </source>
</evidence>
<evidence type="ECO:0000313" key="2">
    <source>
        <dbReference type="EMBL" id="UTI63745.1"/>
    </source>
</evidence>
<reference evidence="2 3" key="1">
    <citation type="submission" date="2022-06" db="EMBL/GenBank/DDBJ databases">
        <title>Paraconexibacter antarcticus.</title>
        <authorList>
            <person name="Kim C.S."/>
        </authorList>
    </citation>
    <scope>NUCLEOTIDE SEQUENCE [LARGE SCALE GENOMIC DNA]</scope>
    <source>
        <strain evidence="2 3">02-257</strain>
    </source>
</reference>
<feature type="transmembrane region" description="Helical" evidence="1">
    <location>
        <begin position="57"/>
        <end position="75"/>
    </location>
</feature>
<keyword evidence="1" id="KW-0472">Membrane</keyword>
<organism evidence="2 3">
    <name type="scientific">Paraconexibacter antarcticus</name>
    <dbReference type="NCBI Taxonomy" id="2949664"/>
    <lineage>
        <taxon>Bacteria</taxon>
        <taxon>Bacillati</taxon>
        <taxon>Actinomycetota</taxon>
        <taxon>Thermoleophilia</taxon>
        <taxon>Solirubrobacterales</taxon>
        <taxon>Paraconexibacteraceae</taxon>
        <taxon>Paraconexibacter</taxon>
    </lineage>
</organism>
<dbReference type="RefSeq" id="WP_254570467.1">
    <property type="nucleotide sequence ID" value="NZ_CP098502.1"/>
</dbReference>
<keyword evidence="1" id="KW-1133">Transmembrane helix</keyword>
<accession>A0ABY5DQK2</accession>
<gene>
    <name evidence="2" type="ORF">NBH00_20670</name>
</gene>
<dbReference type="Proteomes" id="UP001056035">
    <property type="component" value="Chromosome"/>
</dbReference>